<reference evidence="2 3" key="1">
    <citation type="journal article" date="2019" name="Commun. Biol.">
        <title>The bagworm genome reveals a unique fibroin gene that provides high tensile strength.</title>
        <authorList>
            <person name="Kono N."/>
            <person name="Nakamura H."/>
            <person name="Ohtoshi R."/>
            <person name="Tomita M."/>
            <person name="Numata K."/>
            <person name="Arakawa K."/>
        </authorList>
    </citation>
    <scope>NUCLEOTIDE SEQUENCE [LARGE SCALE GENOMIC DNA]</scope>
</reference>
<proteinExistence type="predicted"/>
<evidence type="ECO:0008006" key="4">
    <source>
        <dbReference type="Google" id="ProtNLM"/>
    </source>
</evidence>
<feature type="chain" id="PRO_5020034840" description="Secreted peptide" evidence="1">
    <location>
        <begin position="19"/>
        <end position="109"/>
    </location>
</feature>
<sequence>MTVIVLLAISLPLPGSIPVSLSFLMPALMPIAVAPGAPPPDQRGRGRALPVAALAYLFTIRRHNRVEASRRESDYSMLFFFYLFRSRPLNYVISGSLLAVCACAAARAT</sequence>
<keyword evidence="3" id="KW-1185">Reference proteome</keyword>
<accession>A0A4C1Z067</accession>
<dbReference type="AlphaFoldDB" id="A0A4C1Z067"/>
<dbReference type="Proteomes" id="UP000299102">
    <property type="component" value="Unassembled WGS sequence"/>
</dbReference>
<evidence type="ECO:0000313" key="3">
    <source>
        <dbReference type="Proteomes" id="UP000299102"/>
    </source>
</evidence>
<feature type="signal peptide" evidence="1">
    <location>
        <begin position="1"/>
        <end position="18"/>
    </location>
</feature>
<comment type="caution">
    <text evidence="2">The sequence shown here is derived from an EMBL/GenBank/DDBJ whole genome shotgun (WGS) entry which is preliminary data.</text>
</comment>
<evidence type="ECO:0000313" key="2">
    <source>
        <dbReference type="EMBL" id="GBP80573.1"/>
    </source>
</evidence>
<organism evidence="2 3">
    <name type="scientific">Eumeta variegata</name>
    <name type="common">Bagworm moth</name>
    <name type="synonym">Eumeta japonica</name>
    <dbReference type="NCBI Taxonomy" id="151549"/>
    <lineage>
        <taxon>Eukaryota</taxon>
        <taxon>Metazoa</taxon>
        <taxon>Ecdysozoa</taxon>
        <taxon>Arthropoda</taxon>
        <taxon>Hexapoda</taxon>
        <taxon>Insecta</taxon>
        <taxon>Pterygota</taxon>
        <taxon>Neoptera</taxon>
        <taxon>Endopterygota</taxon>
        <taxon>Lepidoptera</taxon>
        <taxon>Glossata</taxon>
        <taxon>Ditrysia</taxon>
        <taxon>Tineoidea</taxon>
        <taxon>Psychidae</taxon>
        <taxon>Oiketicinae</taxon>
        <taxon>Eumeta</taxon>
    </lineage>
</organism>
<gene>
    <name evidence="2" type="ORF">EVAR_37677_1</name>
</gene>
<evidence type="ECO:0000256" key="1">
    <source>
        <dbReference type="SAM" id="SignalP"/>
    </source>
</evidence>
<protein>
    <recommendedName>
        <fullName evidence="4">Secreted peptide</fullName>
    </recommendedName>
</protein>
<name>A0A4C1Z067_EUMVA</name>
<dbReference type="EMBL" id="BGZK01001468">
    <property type="protein sequence ID" value="GBP80573.1"/>
    <property type="molecule type" value="Genomic_DNA"/>
</dbReference>
<keyword evidence="1" id="KW-0732">Signal</keyword>